<feature type="domain" description="D-isomer specific 2-hydroxyacid dehydrogenase NAD-binding" evidence="6">
    <location>
        <begin position="116"/>
        <end position="258"/>
    </location>
</feature>
<dbReference type="Gene3D" id="3.40.50.720">
    <property type="entry name" value="NAD(P)-binding Rossmann-like Domain"/>
    <property type="match status" value="2"/>
</dbReference>
<comment type="pathway">
    <text evidence="5">Cofactor biosynthesis; pyridoxine 5'-phosphate biosynthesis; pyridoxine 5'-phosphate from D-erythrose 4-phosphate: step 2/5.</text>
</comment>
<feature type="binding site" evidence="5">
    <location>
        <position position="234"/>
    </location>
    <ligand>
        <name>NAD(+)</name>
        <dbReference type="ChEBI" id="CHEBI:57540"/>
    </ligand>
</feature>
<feature type="binding site" evidence="5">
    <location>
        <position position="48"/>
    </location>
    <ligand>
        <name>substrate</name>
    </ligand>
</feature>
<comment type="function">
    <text evidence="5">Catalyzes the oxidation of erythronate-4-phosphate to 3-hydroxy-2-oxo-4-phosphonooxybutanoate.</text>
</comment>
<evidence type="ECO:0000259" key="6">
    <source>
        <dbReference type="Pfam" id="PF02826"/>
    </source>
</evidence>
<keyword evidence="1 5" id="KW-0963">Cytoplasm</keyword>
<gene>
    <name evidence="5" type="primary">pdxB</name>
    <name evidence="8" type="ORF">ACFOND_14695</name>
</gene>
<comment type="caution">
    <text evidence="5">Lacks conserved residue(s) required for the propagation of feature annotation.</text>
</comment>
<proteinExistence type="inferred from homology"/>
<dbReference type="CDD" id="cd12158">
    <property type="entry name" value="ErythrP_dh"/>
    <property type="match status" value="1"/>
</dbReference>
<dbReference type="InterPro" id="IPR050223">
    <property type="entry name" value="D-isomer_2-hydroxyacid_DH"/>
</dbReference>
<name>A0ABV7WUC2_9GAMM</name>
<evidence type="ECO:0000313" key="8">
    <source>
        <dbReference type="EMBL" id="MFC3702881.1"/>
    </source>
</evidence>
<dbReference type="InterPro" id="IPR006140">
    <property type="entry name" value="D-isomer_DH_NAD-bd"/>
</dbReference>
<dbReference type="InterPro" id="IPR029753">
    <property type="entry name" value="D-isomer_DH_CS"/>
</dbReference>
<dbReference type="PROSITE" id="PS00065">
    <property type="entry name" value="D_2_HYDROXYACID_DH_1"/>
    <property type="match status" value="1"/>
</dbReference>
<dbReference type="Pfam" id="PF02826">
    <property type="entry name" value="2-Hacid_dh_C"/>
    <property type="match status" value="1"/>
</dbReference>
<dbReference type="SUPFAM" id="SSF51735">
    <property type="entry name" value="NAD(P)-binding Rossmann-fold domains"/>
    <property type="match status" value="1"/>
</dbReference>
<feature type="active site" evidence="5">
    <location>
        <position position="239"/>
    </location>
</feature>
<dbReference type="InterPro" id="IPR038251">
    <property type="entry name" value="PdxB_dimer_sf"/>
</dbReference>
<dbReference type="InterPro" id="IPR020921">
    <property type="entry name" value="Erythronate-4-P_DHase"/>
</dbReference>
<feature type="binding site" evidence="5">
    <location>
        <position position="259"/>
    </location>
    <ligand>
        <name>NAD(+)</name>
        <dbReference type="ChEBI" id="CHEBI:57540"/>
    </ligand>
</feature>
<dbReference type="Proteomes" id="UP001595710">
    <property type="component" value="Unassembled WGS sequence"/>
</dbReference>
<dbReference type="InterPro" id="IPR036291">
    <property type="entry name" value="NAD(P)-bd_dom_sf"/>
</dbReference>
<dbReference type="SUPFAM" id="SSF52283">
    <property type="entry name" value="Formate/glycerate dehydrogenase catalytic domain-like"/>
    <property type="match status" value="1"/>
</dbReference>
<feature type="active site" evidence="5">
    <location>
        <position position="211"/>
    </location>
</feature>
<keyword evidence="9" id="KW-1185">Reference proteome</keyword>
<dbReference type="EMBL" id="JBHRYN010000060">
    <property type="protein sequence ID" value="MFC3702881.1"/>
    <property type="molecule type" value="Genomic_DNA"/>
</dbReference>
<keyword evidence="4 5" id="KW-0664">Pyridoxine biosynthesis</keyword>
<evidence type="ECO:0000256" key="2">
    <source>
        <dbReference type="ARBA" id="ARBA00023002"/>
    </source>
</evidence>
<dbReference type="InterPro" id="IPR024531">
    <property type="entry name" value="Erythronate-4-P_DHase_dimer"/>
</dbReference>
<sequence length="379" mass="41888">MQFNIVADENMPNVEPWFSPYAQSIRRVAGRTLTANALKDADVLLVRSITQVNKNLLSGTPVKFVGSATIGTDHIDQSFLKHQSIPFYHAPGCNAQSVVDWLLSVLCRLRLDHELNWSQKVVGVVGIGHVGSKVANRFKQFGTKVLVCDPVKNANGELPEHIDLESLLVQSDIVCVHAPHTRSGDYLTHQMLNADRLSLMPKNSWLINAGRGPVIEESALLEARVKNGLNIVLDVWPNEPSVSVPLLDAVHLASPHVAGYSLEGKFKGTEMLARAFAKEFGLTAIKSVPLPNGVTVDARLFEKSDVEQWASEIVLALYDPARDTAVMRFSAGNNQLDARTFDALRKEYPTRREIASTTIAHAPEVLKKRLKMFGFTHFK</sequence>
<comment type="similarity">
    <text evidence="5">Belongs to the D-isomer specific 2-hydroxyacid dehydrogenase family. PdxB subfamily.</text>
</comment>
<dbReference type="RefSeq" id="WP_290282494.1">
    <property type="nucleotide sequence ID" value="NZ_JAUFQI010000001.1"/>
</dbReference>
<comment type="caution">
    <text evidence="8">The sequence shown here is derived from an EMBL/GenBank/DDBJ whole genome shotgun (WGS) entry which is preliminary data.</text>
</comment>
<feature type="active site" description="Proton donor" evidence="5">
    <location>
        <position position="256"/>
    </location>
</feature>
<feature type="domain" description="Erythronate-4-phosphate dehydrogenase dimerisation" evidence="7">
    <location>
        <begin position="300"/>
        <end position="371"/>
    </location>
</feature>
<dbReference type="InterPro" id="IPR029752">
    <property type="entry name" value="D-isomer_DH_CS1"/>
</dbReference>
<reference evidence="9" key="1">
    <citation type="journal article" date="2019" name="Int. J. Syst. Evol. Microbiol.">
        <title>The Global Catalogue of Microorganisms (GCM) 10K type strain sequencing project: providing services to taxonomists for standard genome sequencing and annotation.</title>
        <authorList>
            <consortium name="The Broad Institute Genomics Platform"/>
            <consortium name="The Broad Institute Genome Sequencing Center for Infectious Disease"/>
            <person name="Wu L."/>
            <person name="Ma J."/>
        </authorList>
    </citation>
    <scope>NUCLEOTIDE SEQUENCE [LARGE SCALE GENOMIC DNA]</scope>
    <source>
        <strain evidence="9">CECT 8288</strain>
    </source>
</reference>
<keyword evidence="3 5" id="KW-0520">NAD</keyword>
<protein>
    <recommendedName>
        <fullName evidence="5">Erythronate-4-phosphate dehydrogenase</fullName>
        <ecNumber evidence="5">1.1.1.290</ecNumber>
    </recommendedName>
</protein>
<feature type="binding site" evidence="5">
    <location>
        <position position="260"/>
    </location>
    <ligand>
        <name>substrate</name>
    </ligand>
</feature>
<accession>A0ABV7WUC2</accession>
<feature type="binding site" evidence="5">
    <location>
        <position position="149"/>
    </location>
    <ligand>
        <name>NAD(+)</name>
        <dbReference type="ChEBI" id="CHEBI:57540"/>
    </ligand>
</feature>
<evidence type="ECO:0000256" key="1">
    <source>
        <dbReference type="ARBA" id="ARBA00022490"/>
    </source>
</evidence>
<dbReference type="PROSITE" id="PS00671">
    <property type="entry name" value="D_2_HYDROXYACID_DH_3"/>
    <property type="match status" value="1"/>
</dbReference>
<dbReference type="PANTHER" id="PTHR10996">
    <property type="entry name" value="2-HYDROXYACID DEHYDROGENASE-RELATED"/>
    <property type="match status" value="1"/>
</dbReference>
<organism evidence="8 9">
    <name type="scientific">Reinekea marina</name>
    <dbReference type="NCBI Taxonomy" id="1310421"/>
    <lineage>
        <taxon>Bacteria</taxon>
        <taxon>Pseudomonadati</taxon>
        <taxon>Pseudomonadota</taxon>
        <taxon>Gammaproteobacteria</taxon>
        <taxon>Oceanospirillales</taxon>
        <taxon>Saccharospirillaceae</taxon>
        <taxon>Reinekea</taxon>
    </lineage>
</organism>
<feature type="binding site" evidence="5">
    <location>
        <position position="69"/>
    </location>
    <ligand>
        <name>substrate</name>
    </ligand>
</feature>
<evidence type="ECO:0000256" key="3">
    <source>
        <dbReference type="ARBA" id="ARBA00023027"/>
    </source>
</evidence>
<comment type="subcellular location">
    <subcellularLocation>
        <location evidence="5">Cytoplasm</location>
    </subcellularLocation>
</comment>
<dbReference type="Pfam" id="PF11890">
    <property type="entry name" value="DUF3410"/>
    <property type="match status" value="1"/>
</dbReference>
<dbReference type="HAMAP" id="MF_01825">
    <property type="entry name" value="PdxB"/>
    <property type="match status" value="1"/>
</dbReference>
<evidence type="ECO:0000256" key="4">
    <source>
        <dbReference type="ARBA" id="ARBA00023096"/>
    </source>
</evidence>
<dbReference type="Gene3D" id="3.30.1370.170">
    <property type="match status" value="1"/>
</dbReference>
<keyword evidence="2 5" id="KW-0560">Oxidoreductase</keyword>
<comment type="catalytic activity">
    <reaction evidence="5">
        <text>4-phospho-D-erythronate + NAD(+) = (R)-3-hydroxy-2-oxo-4-phosphooxybutanoate + NADH + H(+)</text>
        <dbReference type="Rhea" id="RHEA:18829"/>
        <dbReference type="ChEBI" id="CHEBI:15378"/>
        <dbReference type="ChEBI" id="CHEBI:57540"/>
        <dbReference type="ChEBI" id="CHEBI:57945"/>
        <dbReference type="ChEBI" id="CHEBI:58538"/>
        <dbReference type="ChEBI" id="CHEBI:58766"/>
        <dbReference type="EC" id="1.1.1.290"/>
    </reaction>
</comment>
<dbReference type="GO" id="GO:0033711">
    <property type="term" value="F:4-phosphoerythronate dehydrogenase activity"/>
    <property type="evidence" value="ECO:0007669"/>
    <property type="project" value="UniProtKB-EC"/>
</dbReference>
<comment type="subunit">
    <text evidence="5">Homodimer.</text>
</comment>
<evidence type="ECO:0000259" key="7">
    <source>
        <dbReference type="Pfam" id="PF11890"/>
    </source>
</evidence>
<evidence type="ECO:0000313" key="9">
    <source>
        <dbReference type="Proteomes" id="UP001595710"/>
    </source>
</evidence>
<dbReference type="EC" id="1.1.1.290" evidence="5"/>
<evidence type="ECO:0000256" key="5">
    <source>
        <dbReference type="HAMAP-Rule" id="MF_01825"/>
    </source>
</evidence>